<proteinExistence type="predicted"/>
<sequence length="90" mass="10335">MKQKNGEKMCLTWWKSDKHYSLDSYDYGEDDVREIIGEVTLTSDANNLITALILLTGITDADCQELTDPINEIITKYIKLVLEKQHQPAF</sequence>
<name>A0A1G2FB68_9BACT</name>
<dbReference type="Proteomes" id="UP000176974">
    <property type="component" value="Unassembled WGS sequence"/>
</dbReference>
<organism evidence="1 2">
    <name type="scientific">Candidatus Portnoybacteria bacterium RIFCSPHIGHO2_01_FULL_40_12b</name>
    <dbReference type="NCBI Taxonomy" id="1801994"/>
    <lineage>
        <taxon>Bacteria</taxon>
        <taxon>Candidatus Portnoyibacteriota</taxon>
    </lineage>
</organism>
<dbReference type="AlphaFoldDB" id="A0A1G2FB68"/>
<protein>
    <submittedName>
        <fullName evidence="1">Uncharacterized protein</fullName>
    </submittedName>
</protein>
<comment type="caution">
    <text evidence="1">The sequence shown here is derived from an EMBL/GenBank/DDBJ whole genome shotgun (WGS) entry which is preliminary data.</text>
</comment>
<accession>A0A1G2FB68</accession>
<evidence type="ECO:0000313" key="1">
    <source>
        <dbReference type="EMBL" id="OGZ35324.1"/>
    </source>
</evidence>
<evidence type="ECO:0000313" key="2">
    <source>
        <dbReference type="Proteomes" id="UP000176974"/>
    </source>
</evidence>
<reference evidence="1 2" key="1">
    <citation type="journal article" date="2016" name="Nat. Commun.">
        <title>Thousands of microbial genomes shed light on interconnected biogeochemical processes in an aquifer system.</title>
        <authorList>
            <person name="Anantharaman K."/>
            <person name="Brown C.T."/>
            <person name="Hug L.A."/>
            <person name="Sharon I."/>
            <person name="Castelle C.J."/>
            <person name="Probst A.J."/>
            <person name="Thomas B.C."/>
            <person name="Singh A."/>
            <person name="Wilkins M.J."/>
            <person name="Karaoz U."/>
            <person name="Brodie E.L."/>
            <person name="Williams K.H."/>
            <person name="Hubbard S.S."/>
            <person name="Banfield J.F."/>
        </authorList>
    </citation>
    <scope>NUCLEOTIDE SEQUENCE [LARGE SCALE GENOMIC DNA]</scope>
</reference>
<gene>
    <name evidence="1" type="ORF">A2815_02440</name>
</gene>
<dbReference type="EMBL" id="MHMY01000012">
    <property type="protein sequence ID" value="OGZ35324.1"/>
    <property type="molecule type" value="Genomic_DNA"/>
</dbReference>